<organism evidence="5 6">
    <name type="scientific">Pustulibacterium marinum</name>
    <dbReference type="NCBI Taxonomy" id="1224947"/>
    <lineage>
        <taxon>Bacteria</taxon>
        <taxon>Pseudomonadati</taxon>
        <taxon>Bacteroidota</taxon>
        <taxon>Flavobacteriia</taxon>
        <taxon>Flavobacteriales</taxon>
        <taxon>Flavobacteriaceae</taxon>
        <taxon>Pustulibacterium</taxon>
    </lineage>
</organism>
<dbReference type="GO" id="GO:0000155">
    <property type="term" value="F:phosphorelay sensor kinase activity"/>
    <property type="evidence" value="ECO:0007669"/>
    <property type="project" value="TreeGrafter"/>
</dbReference>
<keyword evidence="3" id="KW-1133">Transmembrane helix</keyword>
<dbReference type="AlphaFoldDB" id="A0A1I7F2I2"/>
<dbReference type="Gene3D" id="2.60.40.10">
    <property type="entry name" value="Immunoglobulins"/>
    <property type="match status" value="1"/>
</dbReference>
<evidence type="ECO:0000313" key="6">
    <source>
        <dbReference type="Proteomes" id="UP000199138"/>
    </source>
</evidence>
<dbReference type="PANTHER" id="PTHR43547:SF2">
    <property type="entry name" value="HYBRID SIGNAL TRANSDUCTION HISTIDINE KINASE C"/>
    <property type="match status" value="1"/>
</dbReference>
<dbReference type="InterPro" id="IPR011047">
    <property type="entry name" value="Quinoprotein_ADH-like_sf"/>
</dbReference>
<feature type="domain" description="HTH luxR-type" evidence="4">
    <location>
        <begin position="874"/>
        <end position="931"/>
    </location>
</feature>
<evidence type="ECO:0000256" key="1">
    <source>
        <dbReference type="ARBA" id="ARBA00022553"/>
    </source>
</evidence>
<feature type="transmembrane region" description="Helical" evidence="3">
    <location>
        <begin position="731"/>
        <end position="756"/>
    </location>
</feature>
<dbReference type="InterPro" id="IPR015943">
    <property type="entry name" value="WD40/YVTN_repeat-like_dom_sf"/>
</dbReference>
<evidence type="ECO:0000256" key="3">
    <source>
        <dbReference type="SAM" id="Phobius"/>
    </source>
</evidence>
<dbReference type="Gene3D" id="1.10.10.10">
    <property type="entry name" value="Winged helix-like DNA-binding domain superfamily/Winged helix DNA-binding domain"/>
    <property type="match status" value="1"/>
</dbReference>
<protein>
    <submittedName>
        <fullName evidence="5">Regulatory protein, luxR family</fullName>
    </submittedName>
</protein>
<reference evidence="5 6" key="1">
    <citation type="submission" date="2016-10" db="EMBL/GenBank/DDBJ databases">
        <authorList>
            <person name="de Groot N.N."/>
        </authorList>
    </citation>
    <scope>NUCLEOTIDE SEQUENCE [LARGE SCALE GENOMIC DNA]</scope>
    <source>
        <strain evidence="5 6">CGMCC 1.12333</strain>
    </source>
</reference>
<keyword evidence="3" id="KW-0812">Transmembrane</keyword>
<keyword evidence="6" id="KW-1185">Reference proteome</keyword>
<keyword evidence="2" id="KW-0175">Coiled coil</keyword>
<name>A0A1I7F2I2_9FLAO</name>
<dbReference type="InterPro" id="IPR013783">
    <property type="entry name" value="Ig-like_fold"/>
</dbReference>
<dbReference type="OrthoDB" id="1090267at2"/>
<dbReference type="STRING" id="1224947.SAMN05216480_101563"/>
<dbReference type="RefSeq" id="WP_093022728.1">
    <property type="nucleotide sequence ID" value="NZ_FPBK01000001.1"/>
</dbReference>
<dbReference type="EMBL" id="FPBK01000001">
    <property type="protein sequence ID" value="SFU30367.1"/>
    <property type="molecule type" value="Genomic_DNA"/>
</dbReference>
<dbReference type="PANTHER" id="PTHR43547">
    <property type="entry name" value="TWO-COMPONENT HISTIDINE KINASE"/>
    <property type="match status" value="1"/>
</dbReference>
<dbReference type="Pfam" id="PF07495">
    <property type="entry name" value="Y_Y_Y"/>
    <property type="match status" value="1"/>
</dbReference>
<dbReference type="InterPro" id="IPR000792">
    <property type="entry name" value="Tscrpt_reg_LuxR_C"/>
</dbReference>
<dbReference type="GO" id="GO:0006355">
    <property type="term" value="P:regulation of DNA-templated transcription"/>
    <property type="evidence" value="ECO:0007669"/>
    <property type="project" value="InterPro"/>
</dbReference>
<keyword evidence="1" id="KW-0597">Phosphoprotein</keyword>
<dbReference type="GO" id="GO:0003677">
    <property type="term" value="F:DNA binding"/>
    <property type="evidence" value="ECO:0007669"/>
    <property type="project" value="InterPro"/>
</dbReference>
<feature type="coiled-coil region" evidence="2">
    <location>
        <begin position="761"/>
        <end position="804"/>
    </location>
</feature>
<dbReference type="SMART" id="SM00421">
    <property type="entry name" value="HTH_LUXR"/>
    <property type="match status" value="1"/>
</dbReference>
<dbReference type="SUPFAM" id="SSF50998">
    <property type="entry name" value="Quinoprotein alcohol dehydrogenase-like"/>
    <property type="match status" value="1"/>
</dbReference>
<evidence type="ECO:0000259" key="4">
    <source>
        <dbReference type="SMART" id="SM00421"/>
    </source>
</evidence>
<dbReference type="InterPro" id="IPR036388">
    <property type="entry name" value="WH-like_DNA-bd_sf"/>
</dbReference>
<gene>
    <name evidence="5" type="ORF">SAMN05216480_101563</name>
</gene>
<proteinExistence type="predicted"/>
<dbReference type="InterPro" id="IPR011123">
    <property type="entry name" value="Y_Y_Y"/>
</dbReference>
<evidence type="ECO:0000256" key="2">
    <source>
        <dbReference type="SAM" id="Coils"/>
    </source>
</evidence>
<sequence length="934" mass="107268">MSYFKNIFSFFLILIVFAQFSVWSQELPPIVTYETDAYKAGNQNWMIAQDDHQFIYAANHSGLLEFNGSEWKLHTTPNETTVRSVRVVDNKVYTGCYMDFGFWDREENGTLEYSSLSDRVPDLVLDDEQFWNIISYDNWVIFQSLDQLFLYDLKTENIEVIHPEGGILKVFNIGASVYFQTINKGLFEIVNGNPILISDADVLRRAKIVNLYPNKNGYIIHTQLEGLFQLSEQKLTPIPLNIPPKNIYNSIELSNGNFALGTVSDGIYIINSEGETQLHINQVNGLSNNTVLALFEDANKNLWVGLDNGINCINLTSSVESYIDDTGRLGTIYASALVDNMLYLGTNQGLFYKHFNKSESFQFINNTKGQVWDLKVINGTLFCGHDSGTFIVNDDVADRIFSESGTWTFTAVPNQPTILLQGNYYGISVLEKVGATWKFRNKLDGFQYSSRFLEILDETLFVSHEYKGVFKIHPNKDFENIKDFEILEKPVKTKNASITKFQNTILYASKEGVFKWNLQETTFQKDSLLTNVVLQDGYTSGRLIVDDSDKLWLFTQNHINYFTHSNFDAKLRHHSIPIPYVLANAMSGYENITYINGIEAKYLIGTVNGYYLFDPEDQPHRDYQIHFTEISAYRRNDTISSLSFSASEEFNYKENNFNFAYSIPQFSKYANAEYQYKLEGFNDEWSSYSSAPNSTFKSLAPGVYTFKVRGKVGDSQTTNTLSYNFVIAKPWFATNIAIISYAILLLIIALIINQVYKNYYNKQKQKLIEDSQREIELHQLEAEKKLMKAKTEMLEKDIESKNRELAASTLNLIKKNEMLSAIKNDLKKLDSTKNVKSVITTINSNINEEDTWNKFSEAFNNADKDFLKKIKELHPSLTPNDLRLCAYLRLNLSSKEIAPLLNISVRSVEIKRYRLRKKMNLVHEQGLVDYILNI</sequence>
<dbReference type="InterPro" id="IPR016032">
    <property type="entry name" value="Sig_transdc_resp-reg_C-effctor"/>
</dbReference>
<dbReference type="Gene3D" id="2.130.10.10">
    <property type="entry name" value="YVTN repeat-like/Quinoprotein amine dehydrogenase"/>
    <property type="match status" value="1"/>
</dbReference>
<accession>A0A1I7F2I2</accession>
<dbReference type="Proteomes" id="UP000199138">
    <property type="component" value="Unassembled WGS sequence"/>
</dbReference>
<dbReference type="SUPFAM" id="SSF46894">
    <property type="entry name" value="C-terminal effector domain of the bipartite response regulators"/>
    <property type="match status" value="1"/>
</dbReference>
<evidence type="ECO:0000313" key="5">
    <source>
        <dbReference type="EMBL" id="SFU30367.1"/>
    </source>
</evidence>
<keyword evidence="3" id="KW-0472">Membrane</keyword>